<keyword evidence="1" id="KW-0812">Transmembrane</keyword>
<evidence type="ECO:0000313" key="3">
    <source>
        <dbReference type="Proteomes" id="UP001058974"/>
    </source>
</evidence>
<organism evidence="2 3">
    <name type="scientific">Pisum sativum</name>
    <name type="common">Garden pea</name>
    <name type="synonym">Lathyrus oleraceus</name>
    <dbReference type="NCBI Taxonomy" id="3888"/>
    <lineage>
        <taxon>Eukaryota</taxon>
        <taxon>Viridiplantae</taxon>
        <taxon>Streptophyta</taxon>
        <taxon>Embryophyta</taxon>
        <taxon>Tracheophyta</taxon>
        <taxon>Spermatophyta</taxon>
        <taxon>Magnoliopsida</taxon>
        <taxon>eudicotyledons</taxon>
        <taxon>Gunneridae</taxon>
        <taxon>Pentapetalae</taxon>
        <taxon>rosids</taxon>
        <taxon>fabids</taxon>
        <taxon>Fabales</taxon>
        <taxon>Fabaceae</taxon>
        <taxon>Papilionoideae</taxon>
        <taxon>50 kb inversion clade</taxon>
        <taxon>NPAAA clade</taxon>
        <taxon>Hologalegina</taxon>
        <taxon>IRL clade</taxon>
        <taxon>Fabeae</taxon>
        <taxon>Lathyrus</taxon>
    </lineage>
</organism>
<proteinExistence type="predicted"/>
<comment type="caution">
    <text evidence="2">The sequence shown here is derived from an EMBL/GenBank/DDBJ whole genome shotgun (WGS) entry which is preliminary data.</text>
</comment>
<name>A0A9D4XLW4_PEA</name>
<dbReference type="AlphaFoldDB" id="A0A9D4XLW4"/>
<evidence type="ECO:0008006" key="4">
    <source>
        <dbReference type="Google" id="ProtNLM"/>
    </source>
</evidence>
<dbReference type="Gramene" id="Psat04G0575500-T1">
    <property type="protein sequence ID" value="KAI5422419.1"/>
    <property type="gene ID" value="KIW84_045755"/>
</dbReference>
<keyword evidence="3" id="KW-1185">Reference proteome</keyword>
<reference evidence="2 3" key="1">
    <citation type="journal article" date="2022" name="Nat. Genet.">
        <title>Improved pea reference genome and pan-genome highlight genomic features and evolutionary characteristics.</title>
        <authorList>
            <person name="Yang T."/>
            <person name="Liu R."/>
            <person name="Luo Y."/>
            <person name="Hu S."/>
            <person name="Wang D."/>
            <person name="Wang C."/>
            <person name="Pandey M.K."/>
            <person name="Ge S."/>
            <person name="Xu Q."/>
            <person name="Li N."/>
            <person name="Li G."/>
            <person name="Huang Y."/>
            <person name="Saxena R.K."/>
            <person name="Ji Y."/>
            <person name="Li M."/>
            <person name="Yan X."/>
            <person name="He Y."/>
            <person name="Liu Y."/>
            <person name="Wang X."/>
            <person name="Xiang C."/>
            <person name="Varshney R.K."/>
            <person name="Ding H."/>
            <person name="Gao S."/>
            <person name="Zong X."/>
        </authorList>
    </citation>
    <scope>NUCLEOTIDE SEQUENCE [LARGE SCALE GENOMIC DNA]</scope>
    <source>
        <strain evidence="2 3">cv. Zhongwan 6</strain>
    </source>
</reference>
<keyword evidence="1" id="KW-1133">Transmembrane helix</keyword>
<evidence type="ECO:0000256" key="1">
    <source>
        <dbReference type="SAM" id="Phobius"/>
    </source>
</evidence>
<gene>
    <name evidence="2" type="ORF">KIW84_045755</name>
</gene>
<protein>
    <recommendedName>
        <fullName evidence="4">Defensin-like protein</fullName>
    </recommendedName>
</protein>
<feature type="transmembrane region" description="Helical" evidence="1">
    <location>
        <begin position="6"/>
        <end position="25"/>
    </location>
</feature>
<accession>A0A9D4XLW4</accession>
<keyword evidence="1" id="KW-0472">Membrane</keyword>
<sequence>MVRATGPIPLFSTTMIIMIILFLGLENAIGEDVKMYTAKYLPRGAWVPLNCRLTQILKPCTDNFIGACVHGVDDGCCESICKHSGNGKGGFCKTLPYKQPAPHNFCHCYC</sequence>
<dbReference type="EMBL" id="JAMSHJ010000004">
    <property type="protein sequence ID" value="KAI5422419.1"/>
    <property type="molecule type" value="Genomic_DNA"/>
</dbReference>
<evidence type="ECO:0000313" key="2">
    <source>
        <dbReference type="EMBL" id="KAI5422419.1"/>
    </source>
</evidence>
<dbReference type="Proteomes" id="UP001058974">
    <property type="component" value="Chromosome 4"/>
</dbReference>